<protein>
    <submittedName>
        <fullName evidence="2">RPA_C domain-containing protein</fullName>
    </submittedName>
</protein>
<evidence type="ECO:0000313" key="2">
    <source>
        <dbReference type="WBParaSite" id="SVE_1754700.1"/>
    </source>
</evidence>
<keyword evidence="1" id="KW-1185">Reference proteome</keyword>
<reference evidence="2" key="2">
    <citation type="submission" date="2015-08" db="UniProtKB">
        <authorList>
            <consortium name="WormBaseParasite"/>
        </authorList>
    </citation>
    <scope>IDENTIFICATION</scope>
</reference>
<accession>A0A0K0FYM0</accession>
<organism evidence="1 2">
    <name type="scientific">Strongyloides venezuelensis</name>
    <name type="common">Threadworm</name>
    <dbReference type="NCBI Taxonomy" id="75913"/>
    <lineage>
        <taxon>Eukaryota</taxon>
        <taxon>Metazoa</taxon>
        <taxon>Ecdysozoa</taxon>
        <taxon>Nematoda</taxon>
        <taxon>Chromadorea</taxon>
        <taxon>Rhabditida</taxon>
        <taxon>Tylenchina</taxon>
        <taxon>Panagrolaimomorpha</taxon>
        <taxon>Strongyloidoidea</taxon>
        <taxon>Strongyloididae</taxon>
        <taxon>Strongyloides</taxon>
    </lineage>
</organism>
<dbReference type="Proteomes" id="UP000035680">
    <property type="component" value="Unassembled WGS sequence"/>
</dbReference>
<dbReference type="InterPro" id="IPR012340">
    <property type="entry name" value="NA-bd_OB-fold"/>
</dbReference>
<dbReference type="SUPFAM" id="SSF50249">
    <property type="entry name" value="Nucleic acid-binding proteins"/>
    <property type="match status" value="1"/>
</dbReference>
<sequence length="264" mass="28893">MNATFDANNWNSTMDASAIADGNEYSIKNFDASKHTISVEIKDLCMIPDGNDKISLGHYDFSKVGIAGKITKVEENEGGITYIVTDMEDSAYSVRCCVYNTSTAYESKYVEGSVIRACGKLHYHDGQLEVIVLTMSEVEDLAEVDVFKWEARLAKIEFGRGLLGLLYNNPSALSGLKGYGILNNSKENVEAVPRAVGNKASEDPQSLGERIIKHLRDSGQEKFSIDEMAAHFSVAVEVVNRAVEKLEHEGNVFIDGEGSYGLGC</sequence>
<dbReference type="WBParaSite" id="SVE_1754700.1">
    <property type="protein sequence ID" value="SVE_1754700.1"/>
    <property type="gene ID" value="SVE_1754700"/>
</dbReference>
<dbReference type="STRING" id="75913.A0A0K0FYM0"/>
<evidence type="ECO:0000313" key="1">
    <source>
        <dbReference type="Proteomes" id="UP000035680"/>
    </source>
</evidence>
<reference evidence="1" key="1">
    <citation type="submission" date="2014-07" db="EMBL/GenBank/DDBJ databases">
        <authorList>
            <person name="Martin A.A"/>
            <person name="De Silva N."/>
        </authorList>
    </citation>
    <scope>NUCLEOTIDE SEQUENCE</scope>
</reference>
<proteinExistence type="predicted"/>
<dbReference type="Gene3D" id="2.40.50.140">
    <property type="entry name" value="Nucleic acid-binding proteins"/>
    <property type="match status" value="1"/>
</dbReference>
<name>A0A0K0FYM0_STRVS</name>
<dbReference type="AlphaFoldDB" id="A0A0K0FYM0"/>